<proteinExistence type="predicted"/>
<reference evidence="1 2" key="1">
    <citation type="submission" date="2020-11" db="EMBL/GenBank/DDBJ databases">
        <title>Pseudonocardia abyssalis sp. nov. and Pseudonocardia oceani sp. nov., description and phylogenomic analysis of two novel actinomycetes isolated from the deep Southern Ocean.</title>
        <authorList>
            <person name="Parra J."/>
        </authorList>
    </citation>
    <scope>NUCLEOTIDE SEQUENCE [LARGE SCALE GENOMIC DNA]</scope>
    <source>
        <strain evidence="2">KRD185</strain>
    </source>
</reference>
<dbReference type="PANTHER" id="PTHR20854">
    <property type="entry name" value="INOSITOL MONOPHOSPHATASE"/>
    <property type="match status" value="1"/>
</dbReference>
<evidence type="ECO:0008006" key="3">
    <source>
        <dbReference type="Google" id="ProtNLM"/>
    </source>
</evidence>
<name>A0ABS6UAM0_9PSEU</name>
<dbReference type="RefSeq" id="WP_372451336.1">
    <property type="nucleotide sequence ID" value="NZ_JADQDG010000011.1"/>
</dbReference>
<dbReference type="Pfam" id="PF00459">
    <property type="entry name" value="Inositol_P"/>
    <property type="match status" value="1"/>
</dbReference>
<dbReference type="PANTHER" id="PTHR20854:SF4">
    <property type="entry name" value="INOSITOL-1-MONOPHOSPHATASE-RELATED"/>
    <property type="match status" value="1"/>
</dbReference>
<evidence type="ECO:0000313" key="2">
    <source>
        <dbReference type="Proteomes" id="UP000694300"/>
    </source>
</evidence>
<organism evidence="1 2">
    <name type="scientific">Pseudonocardia oceani</name>
    <dbReference type="NCBI Taxonomy" id="2792013"/>
    <lineage>
        <taxon>Bacteria</taxon>
        <taxon>Bacillati</taxon>
        <taxon>Actinomycetota</taxon>
        <taxon>Actinomycetes</taxon>
        <taxon>Pseudonocardiales</taxon>
        <taxon>Pseudonocardiaceae</taxon>
        <taxon>Pseudonocardia</taxon>
    </lineage>
</organism>
<evidence type="ECO:0000313" key="1">
    <source>
        <dbReference type="EMBL" id="MBW0128966.1"/>
    </source>
</evidence>
<sequence length="138" mass="14866">MVRRRARRHEQRRARHPLVLRAAGRGRGATGNGVPLRVDGTDRVDRAVVVSQVQSSDRAGIHEFVVLFEALMNAAGHLTAYVERAMAPWDITAGQLLVEEAGGRLTDFAGARVAEPGTTDVVATNGAVHDELLGVLPR</sequence>
<dbReference type="EMBL" id="JADQDF010000001">
    <property type="protein sequence ID" value="MBW0128966.1"/>
    <property type="molecule type" value="Genomic_DNA"/>
</dbReference>
<dbReference type="Proteomes" id="UP000694300">
    <property type="component" value="Unassembled WGS sequence"/>
</dbReference>
<protein>
    <recommendedName>
        <fullName evidence="3">Inositol-phosphate phosphatase</fullName>
    </recommendedName>
</protein>
<gene>
    <name evidence="1" type="ORF">I4I82_14950</name>
</gene>
<comment type="caution">
    <text evidence="1">The sequence shown here is derived from an EMBL/GenBank/DDBJ whole genome shotgun (WGS) entry which is preliminary data.</text>
</comment>
<keyword evidence="2" id="KW-1185">Reference proteome</keyword>
<accession>A0ABS6UAM0</accession>
<dbReference type="InterPro" id="IPR000760">
    <property type="entry name" value="Inositol_monophosphatase-like"/>
</dbReference>